<sequence length="319" mass="35450">MACLPSGLTRLLAGKNIARITRRCLSSTNYDGFKVRQLHGKESASLANSQTAEGSRLTNEDLKVFHSVDPNGFFVALDNAGDIVGTIGAVRWTEKLGFIGFCHAGEEAKDRGVEEALWLAAMEHLGDRNIGIEVDASEAEKCGQLGFQEEWRSGCYKGVGVSLLPEAQSTKIVRRITDMPFSKVAYFDEDLFDFQRMKFLYRWANIEPPAGHAYALSEDEKVMGYGVLRQLNLSKKYRIAPLYCQHTAVAQVLLLALLNNIPEQTVYIDSPFSNPSFTRILTTDLKMEQIGERVRMYTKGDPGMPLQKMFGTMGSDLGS</sequence>
<dbReference type="PANTHER" id="PTHR47237">
    <property type="entry name" value="SLL0310 PROTEIN"/>
    <property type="match status" value="1"/>
</dbReference>
<dbReference type="PANTHER" id="PTHR47237:SF1">
    <property type="entry name" value="SLL0310 PROTEIN"/>
    <property type="match status" value="1"/>
</dbReference>
<proteinExistence type="predicted"/>
<dbReference type="Pfam" id="PF00583">
    <property type="entry name" value="Acetyltransf_1"/>
    <property type="match status" value="1"/>
</dbReference>
<dbReference type="SUPFAM" id="SSF55729">
    <property type="entry name" value="Acyl-CoA N-acyltransferases (Nat)"/>
    <property type="match status" value="1"/>
</dbReference>
<feature type="domain" description="N-acetyltransferase" evidence="1">
    <location>
        <begin position="33"/>
        <end position="168"/>
    </location>
</feature>
<protein>
    <recommendedName>
        <fullName evidence="1">N-acetyltransferase domain-containing protein</fullName>
    </recommendedName>
</protein>
<dbReference type="OrthoDB" id="5771378at2759"/>
<dbReference type="InterPro" id="IPR052729">
    <property type="entry name" value="Acyl/Acetyltrans_Enzymes"/>
</dbReference>
<evidence type="ECO:0000313" key="2">
    <source>
        <dbReference type="EnsemblMetazoa" id="XP_030843660"/>
    </source>
</evidence>
<dbReference type="InterPro" id="IPR041496">
    <property type="entry name" value="YitH/HolE_GNAT"/>
</dbReference>
<dbReference type="EnsemblMetazoa" id="XM_030987800">
    <property type="protein sequence ID" value="XP_030843660"/>
    <property type="gene ID" value="LOC115917902"/>
</dbReference>
<keyword evidence="3" id="KW-1185">Reference proteome</keyword>
<dbReference type="InterPro" id="IPR016181">
    <property type="entry name" value="Acyl_CoA_acyltransferase"/>
</dbReference>
<organism evidence="2 3">
    <name type="scientific">Strongylocentrotus purpuratus</name>
    <name type="common">Purple sea urchin</name>
    <dbReference type="NCBI Taxonomy" id="7668"/>
    <lineage>
        <taxon>Eukaryota</taxon>
        <taxon>Metazoa</taxon>
        <taxon>Echinodermata</taxon>
        <taxon>Eleutherozoa</taxon>
        <taxon>Echinozoa</taxon>
        <taxon>Echinoidea</taxon>
        <taxon>Euechinoidea</taxon>
        <taxon>Echinacea</taxon>
        <taxon>Camarodonta</taxon>
        <taxon>Echinidea</taxon>
        <taxon>Strongylocentrotidae</taxon>
        <taxon>Strongylocentrotus</taxon>
    </lineage>
</organism>
<name>A0A7M7NYU4_STRPU</name>
<dbReference type="GO" id="GO:0016747">
    <property type="term" value="F:acyltransferase activity, transferring groups other than amino-acyl groups"/>
    <property type="evidence" value="ECO:0007669"/>
    <property type="project" value="InterPro"/>
</dbReference>
<reference evidence="2" key="2">
    <citation type="submission" date="2021-01" db="UniProtKB">
        <authorList>
            <consortium name="EnsemblMetazoa"/>
        </authorList>
    </citation>
    <scope>IDENTIFICATION</scope>
</reference>
<dbReference type="Proteomes" id="UP000007110">
    <property type="component" value="Unassembled WGS sequence"/>
</dbReference>
<dbReference type="GeneID" id="115917902"/>
<dbReference type="InterPro" id="IPR000182">
    <property type="entry name" value="GNAT_dom"/>
</dbReference>
<dbReference type="KEGG" id="spu:115917902"/>
<accession>A0A7M7NYU4</accession>
<evidence type="ECO:0000259" key="1">
    <source>
        <dbReference type="PROSITE" id="PS51186"/>
    </source>
</evidence>
<evidence type="ECO:0000313" key="3">
    <source>
        <dbReference type="Proteomes" id="UP000007110"/>
    </source>
</evidence>
<dbReference type="Gene3D" id="3.40.630.30">
    <property type="match status" value="1"/>
</dbReference>
<reference evidence="3" key="1">
    <citation type="submission" date="2015-02" db="EMBL/GenBank/DDBJ databases">
        <title>Genome sequencing for Strongylocentrotus purpuratus.</title>
        <authorList>
            <person name="Murali S."/>
            <person name="Liu Y."/>
            <person name="Vee V."/>
            <person name="English A."/>
            <person name="Wang M."/>
            <person name="Skinner E."/>
            <person name="Han Y."/>
            <person name="Muzny D.M."/>
            <person name="Worley K.C."/>
            <person name="Gibbs R.A."/>
        </authorList>
    </citation>
    <scope>NUCLEOTIDE SEQUENCE</scope>
</reference>
<dbReference type="Gene3D" id="3.40.630.90">
    <property type="match status" value="1"/>
</dbReference>
<dbReference type="PROSITE" id="PS51186">
    <property type="entry name" value="GNAT"/>
    <property type="match status" value="1"/>
</dbReference>
<dbReference type="Pfam" id="PF18014">
    <property type="entry name" value="Acetyltransf_18"/>
    <property type="match status" value="1"/>
</dbReference>
<dbReference type="RefSeq" id="XP_030843660.1">
    <property type="nucleotide sequence ID" value="XM_030987800.1"/>
</dbReference>
<dbReference type="OMA" id="CVRMYTH"/>
<dbReference type="AlphaFoldDB" id="A0A7M7NYU4"/>
<dbReference type="InParanoid" id="A0A7M7NYU4"/>